<evidence type="ECO:0000313" key="6">
    <source>
        <dbReference type="Proteomes" id="UP000035034"/>
    </source>
</evidence>
<dbReference type="Gene3D" id="3.90.76.10">
    <property type="entry name" value="Dipeptide-binding Protein, Domain 1"/>
    <property type="match status" value="1"/>
</dbReference>
<dbReference type="PIRSF" id="PIRSF002741">
    <property type="entry name" value="MppA"/>
    <property type="match status" value="1"/>
</dbReference>
<keyword evidence="3" id="KW-0732">Signal</keyword>
<comment type="similarity">
    <text evidence="1">Belongs to the bacterial solute-binding protein 5 family.</text>
</comment>
<name>H0QXL5_9ACTN</name>
<dbReference type="Proteomes" id="UP000035034">
    <property type="component" value="Unassembled WGS sequence"/>
</dbReference>
<sequence>MFALATNPICLDPQVSTQDVVNTVTRGILDSLVYEKPDHTIAPWLASSWEESPDLTSYVFHLRRDVIFSDGSPFDATVVKTNFDRIVSPATKSQYAATLLGPYVRTDVVDRYTARVVFASPFAPFLISAATPNLGMFSTPALTKSSETLCSGEGFVGSGPFTLGSFSRGYKIVLNRNSRARPTARDIPLSRLDSVVFRILPEDRTRLGAIASGQVDGADSIPTTQIKTIEHSSELTLRQIAPPGMAYSLYLNTSKSPFNDPRVRQAFAHALALDQTVSAVYGGQYPRAHAAFNISNIDSHRTDSGPTAGIAFDRGMAERLLDDAGWKRTPGAQVRTRGGTPLDIVWPALPASHIGDKRTVLAFAMISDLERIGFHVVHTNTDTGIYSRQLNSGDYDVADLSWSGTNPDALRQFFGSTNALPRGQNISRLDDPSVDNALATATTSADPDVRKRQYALVQKRVVETGAVVPVYIPQRVIALKRSVDVTFGADGSPRFLGFGGAR</sequence>
<dbReference type="STRING" id="1077974.GOEFS_036_00040"/>
<evidence type="ECO:0000256" key="3">
    <source>
        <dbReference type="ARBA" id="ARBA00022729"/>
    </source>
</evidence>
<evidence type="ECO:0000256" key="2">
    <source>
        <dbReference type="ARBA" id="ARBA00022448"/>
    </source>
</evidence>
<gene>
    <name evidence="5" type="ORF">GOEFS_036_00040</name>
</gene>
<dbReference type="SUPFAM" id="SSF53850">
    <property type="entry name" value="Periplasmic binding protein-like II"/>
    <property type="match status" value="1"/>
</dbReference>
<dbReference type="PANTHER" id="PTHR30290">
    <property type="entry name" value="PERIPLASMIC BINDING COMPONENT OF ABC TRANSPORTER"/>
    <property type="match status" value="1"/>
</dbReference>
<dbReference type="InterPro" id="IPR039424">
    <property type="entry name" value="SBP_5"/>
</dbReference>
<dbReference type="EMBL" id="BAEH01000036">
    <property type="protein sequence ID" value="GAB17566.1"/>
    <property type="molecule type" value="Genomic_DNA"/>
</dbReference>
<dbReference type="eggNOG" id="COG0747">
    <property type="taxonomic scope" value="Bacteria"/>
</dbReference>
<dbReference type="GO" id="GO:1904680">
    <property type="term" value="F:peptide transmembrane transporter activity"/>
    <property type="evidence" value="ECO:0007669"/>
    <property type="project" value="TreeGrafter"/>
</dbReference>
<organism evidence="5 6">
    <name type="scientific">Gordonia effusa NBRC 100432</name>
    <dbReference type="NCBI Taxonomy" id="1077974"/>
    <lineage>
        <taxon>Bacteria</taxon>
        <taxon>Bacillati</taxon>
        <taxon>Actinomycetota</taxon>
        <taxon>Actinomycetes</taxon>
        <taxon>Mycobacteriales</taxon>
        <taxon>Gordoniaceae</taxon>
        <taxon>Gordonia</taxon>
    </lineage>
</organism>
<dbReference type="Gene3D" id="3.40.190.10">
    <property type="entry name" value="Periplasmic binding protein-like II"/>
    <property type="match status" value="1"/>
</dbReference>
<dbReference type="Gene3D" id="3.10.105.10">
    <property type="entry name" value="Dipeptide-binding Protein, Domain 3"/>
    <property type="match status" value="1"/>
</dbReference>
<feature type="domain" description="Solute-binding protein family 5" evidence="4">
    <location>
        <begin position="41"/>
        <end position="411"/>
    </location>
</feature>
<dbReference type="GO" id="GO:0042597">
    <property type="term" value="C:periplasmic space"/>
    <property type="evidence" value="ECO:0007669"/>
    <property type="project" value="UniProtKB-ARBA"/>
</dbReference>
<dbReference type="InterPro" id="IPR000914">
    <property type="entry name" value="SBP_5_dom"/>
</dbReference>
<reference evidence="5 6" key="1">
    <citation type="submission" date="2011-12" db="EMBL/GenBank/DDBJ databases">
        <title>Whole genome shotgun sequence of Gordonia effusa NBRC 100432.</title>
        <authorList>
            <person name="Yoshida I."/>
            <person name="Takarada H."/>
            <person name="Hosoyama A."/>
            <person name="Tsuchikane K."/>
            <person name="Katsumata H."/>
            <person name="Yamazaki S."/>
            <person name="Fujita N."/>
        </authorList>
    </citation>
    <scope>NUCLEOTIDE SEQUENCE [LARGE SCALE GENOMIC DNA]</scope>
    <source>
        <strain evidence="5 6">NBRC 100432</strain>
    </source>
</reference>
<proteinExistence type="inferred from homology"/>
<dbReference type="InterPro" id="IPR030678">
    <property type="entry name" value="Peptide/Ni-bd"/>
</dbReference>
<keyword evidence="2" id="KW-0813">Transport</keyword>
<dbReference type="AlphaFoldDB" id="H0QXL5"/>
<protein>
    <submittedName>
        <fullName evidence="5">Putative peptide ABC transporter substrate binding protein</fullName>
    </submittedName>
</protein>
<accession>H0QXL5</accession>
<dbReference type="GO" id="GO:0043190">
    <property type="term" value="C:ATP-binding cassette (ABC) transporter complex"/>
    <property type="evidence" value="ECO:0007669"/>
    <property type="project" value="InterPro"/>
</dbReference>
<keyword evidence="6" id="KW-1185">Reference proteome</keyword>
<dbReference type="Pfam" id="PF00496">
    <property type="entry name" value="SBP_bac_5"/>
    <property type="match status" value="1"/>
</dbReference>
<dbReference type="GO" id="GO:0015833">
    <property type="term" value="P:peptide transport"/>
    <property type="evidence" value="ECO:0007669"/>
    <property type="project" value="TreeGrafter"/>
</dbReference>
<evidence type="ECO:0000313" key="5">
    <source>
        <dbReference type="EMBL" id="GAB17566.1"/>
    </source>
</evidence>
<comment type="caution">
    <text evidence="5">The sequence shown here is derived from an EMBL/GenBank/DDBJ whole genome shotgun (WGS) entry which is preliminary data.</text>
</comment>
<evidence type="ECO:0000256" key="1">
    <source>
        <dbReference type="ARBA" id="ARBA00005695"/>
    </source>
</evidence>
<evidence type="ECO:0000259" key="4">
    <source>
        <dbReference type="Pfam" id="PF00496"/>
    </source>
</evidence>
<dbReference type="PANTHER" id="PTHR30290:SF9">
    <property type="entry name" value="OLIGOPEPTIDE-BINDING PROTEIN APPA"/>
    <property type="match status" value="1"/>
</dbReference>